<dbReference type="AlphaFoldDB" id="A0A8X6LC63"/>
<dbReference type="GO" id="GO:0016740">
    <property type="term" value="F:transferase activity"/>
    <property type="evidence" value="ECO:0007669"/>
    <property type="project" value="UniProtKB-KW"/>
</dbReference>
<keyword evidence="3" id="KW-0808">Transferase</keyword>
<sequence length="870" mass="98762">MSFERGLLKVIWPRSHLRTEALDLSRISSGIINELKLCLHRPAALLNSSTSDMVNHIIWPVSMDKPKIDEDLRKIAEKSPIIKLAYDELDKFHWNEKDLVAYEERVMDLQKEAAIWEQRLDDASAKGRLEGIQIGHEKGREEEDKHHYSDGELKEIAGKLDISDINSVDEHVFLIDAKKDQDGLSFELHTKQIDGVKKRFKAVASSPSPSQTDEFKKVKMDKSASLERVFQGLSNEEVQEVQDSAKRIFRNFIKIHKNNKREFSLFDSEAADHGFVYGALALNFKYRYGLNCYVERAGGSGRADLIFMSCTKDANGIINPKPIPVVIEFKGYGHTALEAIKQIKGKGYLYNLSMRTKAENAVIVGASFASNDDLQVEQDVIFQSQGFVQQLLKRVKKFNENDVSGIQNNLKEELENLYHVIPSHGRHYLSKVILGQVLAEKAGGLNKRIFTYEDRDKSIGKEATTFVLFNGDKAVILNIIEHAGGQRQTKRQKRLDDKQIPPIGKLRIDSVVKVDVEINTGVKNPVVAFEVEGDESKSYYHVIKIEKVSDINSKDKYHGKFQKIKEVEVDKIVKGLEELTDFKDKFQWIKEADSKLKELLSPLKEALFAHEELIKNEADFRAILQGLFMNKKGEDDEEVKVYAESSIPSKGRIDLALSCAIPKSDGSFEESCPIIIELKYAHGKKQVETRLEEAKKRLDKKYNLVKSFTNKRTAKFLVMVFDEKAENADELIVASTRDFIVEHTSQSETDSQTVVDSPPLDFGVFPLSEGSLNSEHTASPSDGKQRLDEFDFQEDSSSLDNLSLVPQVGSSDRNRELDEFDFQENSLLSQRRKRKRSPEPYREQERSVKSDLDDVSVQSHLTRAKDLGLG</sequence>
<dbReference type="EMBL" id="BMAO01025851">
    <property type="protein sequence ID" value="GFR05411.1"/>
    <property type="molecule type" value="Genomic_DNA"/>
</dbReference>
<evidence type="ECO:0000256" key="1">
    <source>
        <dbReference type="SAM" id="Coils"/>
    </source>
</evidence>
<feature type="coiled-coil region" evidence="1">
    <location>
        <begin position="684"/>
        <end position="711"/>
    </location>
</feature>
<evidence type="ECO:0000313" key="4">
    <source>
        <dbReference type="Proteomes" id="UP000887116"/>
    </source>
</evidence>
<comment type="caution">
    <text evidence="3">The sequence shown here is derived from an EMBL/GenBank/DDBJ whole genome shotgun (WGS) entry which is preliminary data.</text>
</comment>
<feature type="region of interest" description="Disordered" evidence="2">
    <location>
        <begin position="766"/>
        <end position="785"/>
    </location>
</feature>
<feature type="compositionally biased region" description="Basic and acidic residues" evidence="2">
    <location>
        <begin position="837"/>
        <end position="852"/>
    </location>
</feature>
<gene>
    <name evidence="3" type="primary">Wcon_00663</name>
    <name evidence="3" type="ORF">TNCT_404781</name>
</gene>
<proteinExistence type="predicted"/>
<feature type="compositionally biased region" description="Polar residues" evidence="2">
    <location>
        <begin position="770"/>
        <end position="782"/>
    </location>
</feature>
<dbReference type="Proteomes" id="UP000887116">
    <property type="component" value="Unassembled WGS sequence"/>
</dbReference>
<reference evidence="3" key="1">
    <citation type="submission" date="2020-07" db="EMBL/GenBank/DDBJ databases">
        <title>Multicomponent nature underlies the extraordinary mechanical properties of spider dragline silk.</title>
        <authorList>
            <person name="Kono N."/>
            <person name="Nakamura H."/>
            <person name="Mori M."/>
            <person name="Yoshida Y."/>
            <person name="Ohtoshi R."/>
            <person name="Malay A.D."/>
            <person name="Moran D.A.P."/>
            <person name="Tomita M."/>
            <person name="Numata K."/>
            <person name="Arakawa K."/>
        </authorList>
    </citation>
    <scope>NUCLEOTIDE SEQUENCE</scope>
</reference>
<keyword evidence="1" id="KW-0175">Coiled coil</keyword>
<feature type="region of interest" description="Disordered" evidence="2">
    <location>
        <begin position="828"/>
        <end position="870"/>
    </location>
</feature>
<accession>A0A8X6LC63</accession>
<evidence type="ECO:0000313" key="3">
    <source>
        <dbReference type="EMBL" id="GFR05411.1"/>
    </source>
</evidence>
<organism evidence="3 4">
    <name type="scientific">Trichonephila clavata</name>
    <name type="common">Joro spider</name>
    <name type="synonym">Nephila clavata</name>
    <dbReference type="NCBI Taxonomy" id="2740835"/>
    <lineage>
        <taxon>Eukaryota</taxon>
        <taxon>Metazoa</taxon>
        <taxon>Ecdysozoa</taxon>
        <taxon>Arthropoda</taxon>
        <taxon>Chelicerata</taxon>
        <taxon>Arachnida</taxon>
        <taxon>Araneae</taxon>
        <taxon>Araneomorphae</taxon>
        <taxon>Entelegynae</taxon>
        <taxon>Araneoidea</taxon>
        <taxon>Nephilidae</taxon>
        <taxon>Trichonephila</taxon>
    </lineage>
</organism>
<dbReference type="OrthoDB" id="6467894at2759"/>
<feature type="coiled-coil region" evidence="1">
    <location>
        <begin position="99"/>
        <end position="126"/>
    </location>
</feature>
<name>A0A8X6LC63_TRICU</name>
<keyword evidence="4" id="KW-1185">Reference proteome</keyword>
<protein>
    <submittedName>
        <fullName evidence="3">Phosphocholine transferase AnkX</fullName>
    </submittedName>
</protein>
<evidence type="ECO:0000256" key="2">
    <source>
        <dbReference type="SAM" id="MobiDB-lite"/>
    </source>
</evidence>